<dbReference type="Proteomes" id="UP001064489">
    <property type="component" value="Chromosome 12"/>
</dbReference>
<proteinExistence type="predicted"/>
<accession>A0AAD5NEZ3</accession>
<sequence length="297" mass="31540">MSSWSMASPLVMGHIPVGSGLIVAARFFWRSGFHRVPMVSHGRNGRNVGGLSVGGKNSGNVGFIWKFGGVAKVGSVSPTYGGEIFGKIGGNRRVVGKAPAVVSGRKFTNPTKNRKLGNNVLGGYMFTVLSDIVDEDSATKNVSSKSIDKGKGASNSVLSKISNRALPRKKFISPSHPNKYLSISGANKGRGINPFKENLCGDGVNVCKEGSSGLVEDLEDSDVLRSLHVSVMDFVMVSLVNLLFLLLVAIFVILVGIRMVSVGQVYRRAQHAGTRASPRPWHVSLAGQAGPARRAPI</sequence>
<name>A0AAD5NEZ3_ACENE</name>
<reference evidence="2" key="1">
    <citation type="journal article" date="2022" name="Plant J.">
        <title>Strategies of tolerance reflected in two North American maple genomes.</title>
        <authorList>
            <person name="McEvoy S.L."/>
            <person name="Sezen U.U."/>
            <person name="Trouern-Trend A."/>
            <person name="McMahon S.M."/>
            <person name="Schaberg P.G."/>
            <person name="Yang J."/>
            <person name="Wegrzyn J.L."/>
            <person name="Swenson N.G."/>
        </authorList>
    </citation>
    <scope>NUCLEOTIDE SEQUENCE</scope>
    <source>
        <strain evidence="2">91603</strain>
    </source>
</reference>
<keyword evidence="1" id="KW-1133">Transmembrane helix</keyword>
<dbReference type="AlphaFoldDB" id="A0AAD5NEZ3"/>
<reference evidence="2" key="2">
    <citation type="submission" date="2023-02" db="EMBL/GenBank/DDBJ databases">
        <authorList>
            <person name="Swenson N.G."/>
            <person name="Wegrzyn J.L."/>
            <person name="Mcevoy S.L."/>
        </authorList>
    </citation>
    <scope>NUCLEOTIDE SEQUENCE</scope>
    <source>
        <strain evidence="2">91603</strain>
        <tissue evidence="2">Leaf</tissue>
    </source>
</reference>
<organism evidence="2 3">
    <name type="scientific">Acer negundo</name>
    <name type="common">Box elder</name>
    <dbReference type="NCBI Taxonomy" id="4023"/>
    <lineage>
        <taxon>Eukaryota</taxon>
        <taxon>Viridiplantae</taxon>
        <taxon>Streptophyta</taxon>
        <taxon>Embryophyta</taxon>
        <taxon>Tracheophyta</taxon>
        <taxon>Spermatophyta</taxon>
        <taxon>Magnoliopsida</taxon>
        <taxon>eudicotyledons</taxon>
        <taxon>Gunneridae</taxon>
        <taxon>Pentapetalae</taxon>
        <taxon>rosids</taxon>
        <taxon>malvids</taxon>
        <taxon>Sapindales</taxon>
        <taxon>Sapindaceae</taxon>
        <taxon>Hippocastanoideae</taxon>
        <taxon>Acereae</taxon>
        <taxon>Acer</taxon>
    </lineage>
</organism>
<keyword evidence="1" id="KW-0812">Transmembrane</keyword>
<evidence type="ECO:0000313" key="2">
    <source>
        <dbReference type="EMBL" id="KAI9156120.1"/>
    </source>
</evidence>
<dbReference type="EMBL" id="JAJSOW010000107">
    <property type="protein sequence ID" value="KAI9156120.1"/>
    <property type="molecule type" value="Genomic_DNA"/>
</dbReference>
<protein>
    <submittedName>
        <fullName evidence="2">Uncharacterized protein</fullName>
    </submittedName>
</protein>
<evidence type="ECO:0000256" key="1">
    <source>
        <dbReference type="SAM" id="Phobius"/>
    </source>
</evidence>
<keyword evidence="1" id="KW-0472">Membrane</keyword>
<gene>
    <name evidence="2" type="ORF">LWI28_000908</name>
</gene>
<keyword evidence="3" id="KW-1185">Reference proteome</keyword>
<feature type="transmembrane region" description="Helical" evidence="1">
    <location>
        <begin position="234"/>
        <end position="257"/>
    </location>
</feature>
<feature type="transmembrane region" description="Helical" evidence="1">
    <location>
        <begin position="6"/>
        <end position="29"/>
    </location>
</feature>
<evidence type="ECO:0000313" key="3">
    <source>
        <dbReference type="Proteomes" id="UP001064489"/>
    </source>
</evidence>
<comment type="caution">
    <text evidence="2">The sequence shown here is derived from an EMBL/GenBank/DDBJ whole genome shotgun (WGS) entry which is preliminary data.</text>
</comment>